<feature type="region of interest" description="Disordered" evidence="1">
    <location>
        <begin position="784"/>
        <end position="805"/>
    </location>
</feature>
<dbReference type="SMART" id="SM01139">
    <property type="entry name" value="Drf_FH3"/>
    <property type="match status" value="1"/>
</dbReference>
<dbReference type="PROSITE" id="PS51444">
    <property type="entry name" value="FH2"/>
    <property type="match status" value="1"/>
</dbReference>
<dbReference type="InterPro" id="IPR011989">
    <property type="entry name" value="ARM-like"/>
</dbReference>
<dbReference type="InterPro" id="IPR010473">
    <property type="entry name" value="GTPase-bd"/>
</dbReference>
<dbReference type="Gene3D" id="1.20.58.2220">
    <property type="entry name" value="Formin, FH2 domain"/>
    <property type="match status" value="2"/>
</dbReference>
<feature type="region of interest" description="Disordered" evidence="1">
    <location>
        <begin position="343"/>
        <end position="405"/>
    </location>
</feature>
<feature type="compositionally biased region" description="Basic and acidic residues" evidence="1">
    <location>
        <begin position="786"/>
        <end position="801"/>
    </location>
</feature>
<dbReference type="SMART" id="SM01140">
    <property type="entry name" value="Drf_GBD"/>
    <property type="match status" value="1"/>
</dbReference>
<feature type="region of interest" description="Disordered" evidence="1">
    <location>
        <begin position="1044"/>
        <end position="1079"/>
    </location>
</feature>
<evidence type="ECO:0000259" key="3">
    <source>
        <dbReference type="PROSITE" id="PS51444"/>
    </source>
</evidence>
<dbReference type="SUPFAM" id="SSF48371">
    <property type="entry name" value="ARM repeat"/>
    <property type="match status" value="1"/>
</dbReference>
<dbReference type="GO" id="GO:0030036">
    <property type="term" value="P:actin cytoskeleton organization"/>
    <property type="evidence" value="ECO:0007669"/>
    <property type="project" value="InterPro"/>
</dbReference>
<dbReference type="GO" id="GO:0031267">
    <property type="term" value="F:small GTPase binding"/>
    <property type="evidence" value="ECO:0007669"/>
    <property type="project" value="InterPro"/>
</dbReference>
<keyword evidence="5" id="KW-1185">Reference proteome</keyword>
<dbReference type="Proteomes" id="UP000225706">
    <property type="component" value="Unassembled WGS sequence"/>
</dbReference>
<evidence type="ECO:0000313" key="5">
    <source>
        <dbReference type="Proteomes" id="UP000225706"/>
    </source>
</evidence>
<dbReference type="SUPFAM" id="SSF101447">
    <property type="entry name" value="Formin homology 2 domain (FH2 domain)"/>
    <property type="match status" value="1"/>
</dbReference>
<organism evidence="4 5">
    <name type="scientific">Stylophora pistillata</name>
    <name type="common">Smooth cauliflower coral</name>
    <dbReference type="NCBI Taxonomy" id="50429"/>
    <lineage>
        <taxon>Eukaryota</taxon>
        <taxon>Metazoa</taxon>
        <taxon>Cnidaria</taxon>
        <taxon>Anthozoa</taxon>
        <taxon>Hexacorallia</taxon>
        <taxon>Scleractinia</taxon>
        <taxon>Astrocoeniina</taxon>
        <taxon>Pocilloporidae</taxon>
        <taxon>Stylophora</taxon>
    </lineage>
</organism>
<feature type="region of interest" description="Disordered" evidence="1">
    <location>
        <begin position="467"/>
        <end position="488"/>
    </location>
</feature>
<dbReference type="EMBL" id="LSMT01000187">
    <property type="protein sequence ID" value="PFX24071.1"/>
    <property type="molecule type" value="Genomic_DNA"/>
</dbReference>
<feature type="compositionally biased region" description="Pro residues" evidence="1">
    <location>
        <begin position="472"/>
        <end position="483"/>
    </location>
</feature>
<dbReference type="OrthoDB" id="26518at2759"/>
<feature type="compositionally biased region" description="Acidic residues" evidence="1">
    <location>
        <begin position="1146"/>
        <end position="1158"/>
    </location>
</feature>
<dbReference type="SMART" id="SM00498">
    <property type="entry name" value="FH2"/>
    <property type="match status" value="1"/>
</dbReference>
<feature type="compositionally biased region" description="Pro residues" evidence="1">
    <location>
        <begin position="530"/>
        <end position="540"/>
    </location>
</feature>
<feature type="region of interest" description="Disordered" evidence="1">
    <location>
        <begin position="1102"/>
        <end position="1174"/>
    </location>
</feature>
<dbReference type="Pfam" id="PF06371">
    <property type="entry name" value="Drf_GBD"/>
    <property type="match status" value="1"/>
</dbReference>
<dbReference type="InterPro" id="IPR014768">
    <property type="entry name" value="GBD/FH3_dom"/>
</dbReference>
<dbReference type="Pfam" id="PF02181">
    <property type="entry name" value="FH2"/>
    <property type="match status" value="1"/>
</dbReference>
<dbReference type="PANTHER" id="PTHR46345">
    <property type="entry name" value="INVERTED FORMIN-2"/>
    <property type="match status" value="1"/>
</dbReference>
<dbReference type="PROSITE" id="PS51232">
    <property type="entry name" value="GBD_FH3"/>
    <property type="match status" value="1"/>
</dbReference>
<reference evidence="5" key="1">
    <citation type="journal article" date="2017" name="bioRxiv">
        <title>Comparative analysis of the genomes of Stylophora pistillata and Acropora digitifera provides evidence for extensive differences between species of corals.</title>
        <authorList>
            <person name="Voolstra C.R."/>
            <person name="Li Y."/>
            <person name="Liew Y.J."/>
            <person name="Baumgarten S."/>
            <person name="Zoccola D."/>
            <person name="Flot J.-F."/>
            <person name="Tambutte S."/>
            <person name="Allemand D."/>
            <person name="Aranda M."/>
        </authorList>
    </citation>
    <scope>NUCLEOTIDE SEQUENCE [LARGE SCALE GENOMIC DNA]</scope>
</reference>
<protein>
    <submittedName>
        <fullName evidence="4">Inverted formin-2</fullName>
    </submittedName>
</protein>
<dbReference type="GO" id="GO:0003779">
    <property type="term" value="F:actin binding"/>
    <property type="evidence" value="ECO:0007669"/>
    <property type="project" value="InterPro"/>
</dbReference>
<evidence type="ECO:0000259" key="2">
    <source>
        <dbReference type="PROSITE" id="PS51232"/>
    </source>
</evidence>
<dbReference type="InterPro" id="IPR042201">
    <property type="entry name" value="FH2_Formin_sf"/>
</dbReference>
<dbReference type="AlphaFoldDB" id="A0A2B4S2E3"/>
<feature type="compositionally biased region" description="Pro residues" evidence="1">
    <location>
        <begin position="547"/>
        <end position="705"/>
    </location>
</feature>
<sequence>MATASVANRWSVVRQRFNNATDGKQVENVTISSDVSAELCVRLLSSSCLQNFSGLRAKIQTSSAGWIAGFLSHGGLEVLFQALKRLSKGGKMALTEAFMQLECVNCIKAVMNSKQGLDSIIRNKALVRNLAKALDTNNTMIKKQVFELLSALCLYSSQGHQLAIDALENYKLTKGQRYRFSLIINELKNAEVMPYMTTCLAFINTILIATEDFEERVRLRNEFAGLGLLDILSNLRHNDDEELLVQLDVFEEQRLEDEDELNSPEGVNLTSHLDVFHALFRKVSNKPQGINLLSILQNLLLIEDDSPVSDSVWEVIEKLVKRAVNIDSRNRVESILEEGEKQFTSLQHGGSSRRGENNTQSDSPDENLAHRMSVAQQSSEDVRSASVRSVFDNDPTSTPAVTNGVHEEVQASSTGATLEEATMTFEDEEVTPVSVNILEGIIQNNKEKERRSSSPDLMLDLESVANELSLNDPPPAPPPPPLPGQSNGEEFQIAMNHAETTESAPPLPGQDESFPYGRPVTPPSAGASTIPPPPPPPPPVIGGGEIPPSPLPGMNVPPPPLPGMGGIPPPPPLPGIAGIPPPPPLPGMGGVPPPPPVPGMTGVPPPPPLPGIGGIPPPPPLPGMGGVPPPPPLPGMGGVPPPPPLPGMAGAPPPPPLPGMGGVPPPPPPPGMGVAPPPPPLPGMGGVPPPPPPPGAGGAPPPPPLGGFGVNRVYQQPVQRSYSCPLVPPVKPKSKMRSLAWQKLPPHVIQRSKTCVWARVMALEVVQPDFHLEEEWFCQKKTGAAKKTETKKKEPSEKEMLKGFSGDKTQLGSAEKFLLALVSIPGYNLRLEAMLQKEEFQITVETIEPSIESLKGAIQDILNSEILPEVLQLILIIGNFLNSGGYAGNAVAFKINSLLKIVDTRANKPRMTLMNFLVHVADEKREKVLKFPEDMKHLDKAVKLSVDNLTGEVAGLKNKLKSLEKDMKNGPKEISTQFSEFIQSALEKAKQLEEGIVEIHSLTKQLAMYFCEDEGKLKLQELLSLFKTFCDQLDKAKKENKQFRIQEEKRKAREKKKAEEAARNAQAGGKVKTKPRPLDEEQEGCIVDRLLSDIRKGFPLRKLSRGISSGGGKSASPTRPKRSREEGGKVGFRKISGPAKARAELEPTEEEPTEEEQVEILPKRNLEGPYLPIR</sequence>
<dbReference type="Pfam" id="PF06367">
    <property type="entry name" value="Drf_FH3"/>
    <property type="match status" value="1"/>
</dbReference>
<dbReference type="STRING" id="50429.A0A2B4S2E3"/>
<proteinExistence type="predicted"/>
<feature type="domain" description="FH2" evidence="3">
    <location>
        <begin position="671"/>
        <end position="1059"/>
    </location>
</feature>
<feature type="region of interest" description="Disordered" evidence="1">
    <location>
        <begin position="501"/>
        <end position="709"/>
    </location>
</feature>
<dbReference type="Gene3D" id="1.25.10.10">
    <property type="entry name" value="Leucine-rich Repeat Variant"/>
    <property type="match status" value="1"/>
</dbReference>
<dbReference type="Gene3D" id="1.10.238.150">
    <property type="entry name" value="Formin, FH3 diaphanous domain"/>
    <property type="match status" value="1"/>
</dbReference>
<gene>
    <name evidence="4" type="primary">Inf2</name>
    <name evidence="4" type="ORF">AWC38_SpisGene11361</name>
</gene>
<comment type="caution">
    <text evidence="4">The sequence shown here is derived from an EMBL/GenBank/DDBJ whole genome shotgun (WGS) entry which is preliminary data.</text>
</comment>
<feature type="compositionally biased region" description="Basic and acidic residues" evidence="1">
    <location>
        <begin position="1044"/>
        <end position="1062"/>
    </location>
</feature>
<evidence type="ECO:0000256" key="1">
    <source>
        <dbReference type="SAM" id="MobiDB-lite"/>
    </source>
</evidence>
<dbReference type="PANTHER" id="PTHR46345:SF8">
    <property type="entry name" value="FORMIN 3, ISOFORM B"/>
    <property type="match status" value="1"/>
</dbReference>
<evidence type="ECO:0000313" key="4">
    <source>
        <dbReference type="EMBL" id="PFX24071.1"/>
    </source>
</evidence>
<feature type="domain" description="GBD/FH3" evidence="2">
    <location>
        <begin position="1"/>
        <end position="331"/>
    </location>
</feature>
<dbReference type="InterPro" id="IPR015425">
    <property type="entry name" value="FH2_Formin"/>
</dbReference>
<accession>A0A2B4S2E3</accession>
<name>A0A2B4S2E3_STYPI</name>
<dbReference type="InterPro" id="IPR010472">
    <property type="entry name" value="FH3_dom"/>
</dbReference>
<dbReference type="InterPro" id="IPR016024">
    <property type="entry name" value="ARM-type_fold"/>
</dbReference>